<proteinExistence type="predicted"/>
<sequence length="63" mass="6956">MGEVVEILEGHRRWLQQLKKRGVKTATANRLRGEKKGPFEGGKLIVTALKICTSCKAEEDGSC</sequence>
<accession>A0A6J5Y315</accession>
<evidence type="ECO:0000313" key="2">
    <source>
        <dbReference type="Proteomes" id="UP000507245"/>
    </source>
</evidence>
<dbReference type="AlphaFoldDB" id="A0A6J5Y315"/>
<dbReference type="Proteomes" id="UP000507245">
    <property type="component" value="Unassembled WGS sequence"/>
</dbReference>
<keyword evidence="2" id="KW-1185">Reference proteome</keyword>
<dbReference type="EMBL" id="CAEKKB010000007">
    <property type="protein sequence ID" value="CAB4318335.1"/>
    <property type="molecule type" value="Genomic_DNA"/>
</dbReference>
<gene>
    <name evidence="1" type="ORF">ORAREDHAP_LOCUS45339</name>
</gene>
<name>A0A6J5Y315_PRUAR</name>
<dbReference type="OrthoDB" id="512018at2759"/>
<reference evidence="2" key="1">
    <citation type="journal article" date="2020" name="Genome Biol.">
        <title>Gamete binning: chromosome-level and haplotype-resolved genome assembly enabled by high-throughput single-cell sequencing of gamete genomes.</title>
        <authorList>
            <person name="Campoy J.A."/>
            <person name="Sun H."/>
            <person name="Goel M."/>
            <person name="Jiao W.-B."/>
            <person name="Folz-Donahue K."/>
            <person name="Wang N."/>
            <person name="Rubio M."/>
            <person name="Liu C."/>
            <person name="Kukat C."/>
            <person name="Ruiz D."/>
            <person name="Huettel B."/>
            <person name="Schneeberger K."/>
        </authorList>
    </citation>
    <scope>NUCLEOTIDE SEQUENCE [LARGE SCALE GENOMIC DNA]</scope>
    <source>
        <strain evidence="2">cv. Rojo Pasion</strain>
    </source>
</reference>
<evidence type="ECO:0000313" key="1">
    <source>
        <dbReference type="EMBL" id="CAB4318335.1"/>
    </source>
</evidence>
<organism evidence="1 2">
    <name type="scientific">Prunus armeniaca</name>
    <name type="common">Apricot</name>
    <name type="synonym">Armeniaca vulgaris</name>
    <dbReference type="NCBI Taxonomy" id="36596"/>
    <lineage>
        <taxon>Eukaryota</taxon>
        <taxon>Viridiplantae</taxon>
        <taxon>Streptophyta</taxon>
        <taxon>Embryophyta</taxon>
        <taxon>Tracheophyta</taxon>
        <taxon>Spermatophyta</taxon>
        <taxon>Magnoliopsida</taxon>
        <taxon>eudicotyledons</taxon>
        <taxon>Gunneridae</taxon>
        <taxon>Pentapetalae</taxon>
        <taxon>rosids</taxon>
        <taxon>fabids</taxon>
        <taxon>Rosales</taxon>
        <taxon>Rosaceae</taxon>
        <taxon>Amygdaloideae</taxon>
        <taxon>Amygdaleae</taxon>
        <taxon>Prunus</taxon>
    </lineage>
</organism>
<protein>
    <submittedName>
        <fullName evidence="1">Uncharacterized protein</fullName>
    </submittedName>
</protein>